<proteinExistence type="predicted"/>
<feature type="compositionally biased region" description="Basic and acidic residues" evidence="1">
    <location>
        <begin position="32"/>
        <end position="41"/>
    </location>
</feature>
<dbReference type="EMBL" id="BSXW01000594">
    <property type="protein sequence ID" value="GMF26219.1"/>
    <property type="molecule type" value="Genomic_DNA"/>
</dbReference>
<dbReference type="Proteomes" id="UP001165083">
    <property type="component" value="Unassembled WGS sequence"/>
</dbReference>
<feature type="compositionally biased region" description="Low complexity" evidence="1">
    <location>
        <begin position="42"/>
        <end position="57"/>
    </location>
</feature>
<evidence type="ECO:0000313" key="2">
    <source>
        <dbReference type="EMBL" id="GMF26219.1"/>
    </source>
</evidence>
<gene>
    <name evidence="2" type="ORF">Plil01_001089600</name>
</gene>
<feature type="region of interest" description="Disordered" evidence="1">
    <location>
        <begin position="104"/>
        <end position="138"/>
    </location>
</feature>
<feature type="region of interest" description="Disordered" evidence="1">
    <location>
        <begin position="19"/>
        <end position="84"/>
    </location>
</feature>
<organism evidence="2 3">
    <name type="scientific">Phytophthora lilii</name>
    <dbReference type="NCBI Taxonomy" id="2077276"/>
    <lineage>
        <taxon>Eukaryota</taxon>
        <taxon>Sar</taxon>
        <taxon>Stramenopiles</taxon>
        <taxon>Oomycota</taxon>
        <taxon>Peronosporomycetes</taxon>
        <taxon>Peronosporales</taxon>
        <taxon>Peronosporaceae</taxon>
        <taxon>Phytophthora</taxon>
    </lineage>
</organism>
<dbReference type="AlphaFoldDB" id="A0A9W6U591"/>
<comment type="caution">
    <text evidence="2">The sequence shown here is derived from an EMBL/GenBank/DDBJ whole genome shotgun (WGS) entry which is preliminary data.</text>
</comment>
<reference evidence="2" key="1">
    <citation type="submission" date="2023-04" db="EMBL/GenBank/DDBJ databases">
        <title>Phytophthora lilii NBRC 32176.</title>
        <authorList>
            <person name="Ichikawa N."/>
            <person name="Sato H."/>
            <person name="Tonouchi N."/>
        </authorList>
    </citation>
    <scope>NUCLEOTIDE SEQUENCE</scope>
    <source>
        <strain evidence="2">NBRC 32176</strain>
    </source>
</reference>
<name>A0A9W6U591_9STRA</name>
<feature type="compositionally biased region" description="Low complexity" evidence="1">
    <location>
        <begin position="110"/>
        <end position="121"/>
    </location>
</feature>
<keyword evidence="3" id="KW-1185">Reference proteome</keyword>
<sequence length="191" mass="21337">MVGDSDFDFAEDEELDSALSDMTEMKAALDPAGDRKADDAKAPSSSESSSDVCSQSATAGDDSDGGEVESSSHQQRYERRAQGALPLALPARRVKARISRLERNRKYISGKRSGNRNNSSERSQKRNKFHGRRNNDKSNDREYDVIEFTTLDWSRATMDLGLAAQEVDHDSVWMSDPGCTWHAKQVLTRYI</sequence>
<evidence type="ECO:0000256" key="1">
    <source>
        <dbReference type="SAM" id="MobiDB-lite"/>
    </source>
</evidence>
<protein>
    <submittedName>
        <fullName evidence="2">Unnamed protein product</fullName>
    </submittedName>
</protein>
<evidence type="ECO:0000313" key="3">
    <source>
        <dbReference type="Proteomes" id="UP001165083"/>
    </source>
</evidence>
<accession>A0A9W6U591</accession>